<evidence type="ECO:0000313" key="3">
    <source>
        <dbReference type="Proteomes" id="UP000046090"/>
    </source>
</evidence>
<dbReference type="EMBL" id="CDMK01000003">
    <property type="protein sequence ID" value="CRI35036.1"/>
    <property type="molecule type" value="Genomic_DNA"/>
</dbReference>
<proteinExistence type="predicted"/>
<evidence type="ECO:0000256" key="1">
    <source>
        <dbReference type="SAM" id="MobiDB-lite"/>
    </source>
</evidence>
<dbReference type="Proteomes" id="UP000046090">
    <property type="component" value="Unassembled WGS sequence"/>
</dbReference>
<reference evidence="3" key="1">
    <citation type="submission" date="2014-12" db="EMBL/GenBank/DDBJ databases">
        <authorList>
            <person name="Smet A."/>
        </authorList>
    </citation>
    <scope>NUCLEOTIDE SEQUENCE [LARGE SCALE GENOMIC DNA]</scope>
</reference>
<protein>
    <submittedName>
        <fullName evidence="2">Uncharacterized protein</fullName>
    </submittedName>
</protein>
<gene>
    <name evidence="2" type="ORF">HHE01_00340</name>
</gene>
<dbReference type="AlphaFoldDB" id="A0A0K2Y793"/>
<keyword evidence="3" id="KW-1185">Reference proteome</keyword>
<accession>A0A0K2Y793</accession>
<sequence length="150" mass="16490">MQKVKNISYLCKVPFGLDEEEKQLAILPNGAEIVSLSLEVVHSLSGCSVDIGLKEDPEFFFSGVDCGAKEVEDSSKPFCALKNEVIIANIKGFKEKKKEVKKPVAKPAGSTADTLTAPAKPAPKEKEEEEEPLCIFRMQYFLPSEITLEV</sequence>
<organism evidence="2 3">
    <name type="scientific">Helicobacter heilmannii</name>
    <dbReference type="NCBI Taxonomy" id="35817"/>
    <lineage>
        <taxon>Bacteria</taxon>
        <taxon>Pseudomonadati</taxon>
        <taxon>Campylobacterota</taxon>
        <taxon>Epsilonproteobacteria</taxon>
        <taxon>Campylobacterales</taxon>
        <taxon>Helicobacteraceae</taxon>
        <taxon>Helicobacter</taxon>
    </lineage>
</organism>
<name>A0A0K2Y793_HELHE</name>
<feature type="region of interest" description="Disordered" evidence="1">
    <location>
        <begin position="101"/>
        <end position="130"/>
    </location>
</feature>
<evidence type="ECO:0000313" key="2">
    <source>
        <dbReference type="EMBL" id="CRI35036.1"/>
    </source>
</evidence>